<dbReference type="EMBL" id="JADLQX010000015">
    <property type="protein sequence ID" value="MBF6299863.1"/>
    <property type="molecule type" value="Genomic_DNA"/>
</dbReference>
<keyword evidence="3" id="KW-1185">Reference proteome</keyword>
<feature type="transmembrane region" description="Helical" evidence="1">
    <location>
        <begin position="28"/>
        <end position="61"/>
    </location>
</feature>
<organism evidence="2 3">
    <name type="scientific">Nocardia amamiensis</name>
    <dbReference type="NCBI Taxonomy" id="404578"/>
    <lineage>
        <taxon>Bacteria</taxon>
        <taxon>Bacillati</taxon>
        <taxon>Actinomycetota</taxon>
        <taxon>Actinomycetes</taxon>
        <taxon>Mycobacteriales</taxon>
        <taxon>Nocardiaceae</taxon>
        <taxon>Nocardia</taxon>
    </lineage>
</organism>
<comment type="caution">
    <text evidence="2">The sequence shown here is derived from an EMBL/GenBank/DDBJ whole genome shotgun (WGS) entry which is preliminary data.</text>
</comment>
<keyword evidence="1" id="KW-0812">Transmembrane</keyword>
<protein>
    <submittedName>
        <fullName evidence="2">Uncharacterized protein</fullName>
    </submittedName>
</protein>
<name>A0ABS0CYH2_9NOCA</name>
<keyword evidence="1" id="KW-1133">Transmembrane helix</keyword>
<evidence type="ECO:0000256" key="1">
    <source>
        <dbReference type="SAM" id="Phobius"/>
    </source>
</evidence>
<gene>
    <name evidence="2" type="ORF">IU459_20285</name>
</gene>
<keyword evidence="1" id="KW-0472">Membrane</keyword>
<evidence type="ECO:0000313" key="3">
    <source>
        <dbReference type="Proteomes" id="UP000702209"/>
    </source>
</evidence>
<evidence type="ECO:0000313" key="2">
    <source>
        <dbReference type="EMBL" id="MBF6299863.1"/>
    </source>
</evidence>
<sequence>MAVVHPPARGATIDIAGSAWPAYKLDAVVVGLVTCLLLVLITGSLQVAVLAAAAVGAARWVGGTMAARRDSSTGTAS</sequence>
<accession>A0ABS0CYH2</accession>
<dbReference type="RefSeq" id="WP_195131129.1">
    <property type="nucleotide sequence ID" value="NZ_JADLQX010000015.1"/>
</dbReference>
<dbReference type="Proteomes" id="UP000702209">
    <property type="component" value="Unassembled WGS sequence"/>
</dbReference>
<proteinExistence type="predicted"/>
<reference evidence="2 3" key="1">
    <citation type="submission" date="2020-10" db="EMBL/GenBank/DDBJ databases">
        <title>Identification of Nocardia species via Next-generation sequencing and recognition of intraspecies genetic diversity.</title>
        <authorList>
            <person name="Li P."/>
            <person name="Li P."/>
            <person name="Lu B."/>
        </authorList>
    </citation>
    <scope>NUCLEOTIDE SEQUENCE [LARGE SCALE GENOMIC DNA]</scope>
    <source>
        <strain evidence="2 3">BJ06-0157</strain>
    </source>
</reference>